<sequence length="61" mass="6754">MGNTSSENELIEVETELTISDIKTLDGIIDACLDVRLFKDESIQIVKDLSSKIKSLIVSLE</sequence>
<gene>
    <name evidence="1" type="ORF">UFOVP760_126</name>
</gene>
<name>A0A6J7X8X8_9CAUD</name>
<accession>A0A6J7X8X8</accession>
<proteinExistence type="predicted"/>
<organism evidence="1">
    <name type="scientific">uncultured Caudovirales phage</name>
    <dbReference type="NCBI Taxonomy" id="2100421"/>
    <lineage>
        <taxon>Viruses</taxon>
        <taxon>Duplodnaviria</taxon>
        <taxon>Heunggongvirae</taxon>
        <taxon>Uroviricota</taxon>
        <taxon>Caudoviricetes</taxon>
        <taxon>Peduoviridae</taxon>
        <taxon>Maltschvirus</taxon>
        <taxon>Maltschvirus maltsch</taxon>
    </lineage>
</organism>
<dbReference type="EMBL" id="LR798360">
    <property type="protein sequence ID" value="CAB5226349.1"/>
    <property type="molecule type" value="Genomic_DNA"/>
</dbReference>
<protein>
    <submittedName>
        <fullName evidence="1">Uncharacterized protein</fullName>
    </submittedName>
</protein>
<reference evidence="1" key="1">
    <citation type="submission" date="2020-05" db="EMBL/GenBank/DDBJ databases">
        <authorList>
            <person name="Chiriac C."/>
            <person name="Salcher M."/>
            <person name="Ghai R."/>
            <person name="Kavagutti S V."/>
        </authorList>
    </citation>
    <scope>NUCLEOTIDE SEQUENCE</scope>
</reference>
<evidence type="ECO:0000313" key="1">
    <source>
        <dbReference type="EMBL" id="CAB5226349.1"/>
    </source>
</evidence>